<dbReference type="EMBL" id="CP117812">
    <property type="protein sequence ID" value="WDE99440.1"/>
    <property type="molecule type" value="Genomic_DNA"/>
</dbReference>
<keyword evidence="2" id="KW-1185">Reference proteome</keyword>
<dbReference type="PANTHER" id="PTHR30093">
    <property type="entry name" value="GENERAL SECRETION PATHWAY PROTEIN G"/>
    <property type="match status" value="1"/>
</dbReference>
<protein>
    <submittedName>
        <fullName evidence="1">Type II secretion system protein</fullName>
    </submittedName>
</protein>
<dbReference type="Gene3D" id="3.30.700.10">
    <property type="entry name" value="Glycoprotein, Type 4 Pilin"/>
    <property type="match status" value="1"/>
</dbReference>
<gene>
    <name evidence="1" type="ORF">PQO03_16505</name>
</gene>
<dbReference type="RefSeq" id="WP_274154295.1">
    <property type="nucleotide sequence ID" value="NZ_CP117812.1"/>
</dbReference>
<sequence>MKCFTLTDMLIVMAILTVLMSLFVSSVEINQEKADLRICSENLHQIYRLQEQYLMDSDGMYPSAYVNRGKGKTWDMALDFYGDVESKDIYACPSDADINDRTRSYALNDGGRGSWASEILERMRGLGNEKGLSNHQSVVRKPDQFIAFAELPGTKSLRANKSHAGTHALDTYQGAGVHGEADKIMTVMSCGHTEFMSAENAAERQKH</sequence>
<evidence type="ECO:0000313" key="1">
    <source>
        <dbReference type="EMBL" id="WDE99440.1"/>
    </source>
</evidence>
<dbReference type="Proteomes" id="UP001214250">
    <property type="component" value="Chromosome 2"/>
</dbReference>
<reference evidence="1 2" key="1">
    <citation type="submission" date="2023-02" db="EMBL/GenBank/DDBJ databases">
        <title>Genome sequence of Lentisphaera profundi SAORIC-696.</title>
        <authorList>
            <person name="Kim e."/>
            <person name="Cho J.-C."/>
            <person name="Choi A."/>
            <person name="Kang I."/>
        </authorList>
    </citation>
    <scope>NUCLEOTIDE SEQUENCE [LARGE SCALE GENOMIC DNA]</scope>
    <source>
        <strain evidence="1 2">SAORIC-696</strain>
    </source>
</reference>
<dbReference type="SUPFAM" id="SSF54523">
    <property type="entry name" value="Pili subunits"/>
    <property type="match status" value="1"/>
</dbReference>
<dbReference type="InterPro" id="IPR045584">
    <property type="entry name" value="Pilin-like"/>
</dbReference>
<evidence type="ECO:0000313" key="2">
    <source>
        <dbReference type="Proteomes" id="UP001214250"/>
    </source>
</evidence>
<accession>A0ABY7VYW0</accession>
<proteinExistence type="predicted"/>
<organism evidence="1 2">
    <name type="scientific">Lentisphaera profundi</name>
    <dbReference type="NCBI Taxonomy" id="1658616"/>
    <lineage>
        <taxon>Bacteria</taxon>
        <taxon>Pseudomonadati</taxon>
        <taxon>Lentisphaerota</taxon>
        <taxon>Lentisphaeria</taxon>
        <taxon>Lentisphaerales</taxon>
        <taxon>Lentisphaeraceae</taxon>
        <taxon>Lentisphaera</taxon>
    </lineage>
</organism>
<name>A0ABY7VYW0_9BACT</name>